<evidence type="ECO:0000313" key="2">
    <source>
        <dbReference type="Proteomes" id="UP000309038"/>
    </source>
</evidence>
<dbReference type="EMBL" id="SGPJ01000179">
    <property type="protein sequence ID" value="THG97254.1"/>
    <property type="molecule type" value="Genomic_DNA"/>
</dbReference>
<comment type="caution">
    <text evidence="1">The sequence shown here is derived from an EMBL/GenBank/DDBJ whole genome shotgun (WGS) entry which is preliminary data.</text>
</comment>
<sequence>MITPNTYLQPHRLRLWELTLQLGVEFKEMRARKKEKVGIAVFDEDPTNRTTVSHFKTEGVEVVVPDTSECPVGMSRQANIQLAPASEARSKRKRAASLITEGPRKKTLRASSIVYIFCEFVECLHHELTVNHMQPPTCEPQAAIMHIFLFFLCIVIFFVFFPFHSISFICIHFVYFHFVYFHFNNFRISFDYLLACSRCPVILRIFEFCLARTRGYINPFLQLSTCQAGDTSSERINVIRITIV</sequence>
<organism evidence="1 2">
    <name type="scientific">Hermanssonia centrifuga</name>
    <dbReference type="NCBI Taxonomy" id="98765"/>
    <lineage>
        <taxon>Eukaryota</taxon>
        <taxon>Fungi</taxon>
        <taxon>Dikarya</taxon>
        <taxon>Basidiomycota</taxon>
        <taxon>Agaricomycotina</taxon>
        <taxon>Agaricomycetes</taxon>
        <taxon>Polyporales</taxon>
        <taxon>Meruliaceae</taxon>
        <taxon>Hermanssonia</taxon>
    </lineage>
</organism>
<protein>
    <submittedName>
        <fullName evidence="1">Uncharacterized protein</fullName>
    </submittedName>
</protein>
<reference evidence="1 2" key="1">
    <citation type="submission" date="2019-02" db="EMBL/GenBank/DDBJ databases">
        <title>Genome sequencing of the rare red list fungi Phlebia centrifuga.</title>
        <authorList>
            <person name="Buettner E."/>
            <person name="Kellner H."/>
        </authorList>
    </citation>
    <scope>NUCLEOTIDE SEQUENCE [LARGE SCALE GENOMIC DNA]</scope>
    <source>
        <strain evidence="1 2">DSM 108282</strain>
    </source>
</reference>
<name>A0A4S4KGB1_9APHY</name>
<accession>A0A4S4KGB1</accession>
<dbReference type="Proteomes" id="UP000309038">
    <property type="component" value="Unassembled WGS sequence"/>
</dbReference>
<proteinExistence type="predicted"/>
<gene>
    <name evidence="1" type="ORF">EW026_g4707</name>
</gene>
<evidence type="ECO:0000313" key="1">
    <source>
        <dbReference type="EMBL" id="THG97254.1"/>
    </source>
</evidence>
<keyword evidence="2" id="KW-1185">Reference proteome</keyword>
<dbReference type="AlphaFoldDB" id="A0A4S4KGB1"/>